<evidence type="ECO:0000256" key="7">
    <source>
        <dbReference type="SAM" id="MobiDB-lite"/>
    </source>
</evidence>
<dbReference type="SUPFAM" id="SSF56024">
    <property type="entry name" value="Phospholipase D/nuclease"/>
    <property type="match status" value="1"/>
</dbReference>
<keyword evidence="5" id="KW-0442">Lipid degradation</keyword>
<feature type="domain" description="Phospholipase D-like" evidence="8">
    <location>
        <begin position="104"/>
        <end position="227"/>
    </location>
</feature>
<dbReference type="PANTHER" id="PTHR43856:SF1">
    <property type="entry name" value="MITOCHONDRIAL CARDIOLIPIN HYDROLASE"/>
    <property type="match status" value="1"/>
</dbReference>
<dbReference type="Proteomes" id="UP000430670">
    <property type="component" value="Unassembled WGS sequence"/>
</dbReference>
<dbReference type="OrthoDB" id="281759at2"/>
<reference evidence="9 10" key="1">
    <citation type="submission" date="2019-11" db="EMBL/GenBank/DDBJ databases">
        <title>Whole-genome sequence of a the green, strictly anaerobic photosynthetic bacterium Heliobacillus mobilis DSM 6151.</title>
        <authorList>
            <person name="Kyndt J.A."/>
            <person name="Meyer T.E."/>
        </authorList>
    </citation>
    <scope>NUCLEOTIDE SEQUENCE [LARGE SCALE GENOMIC DNA]</scope>
    <source>
        <strain evidence="9 10">DSM 6151</strain>
    </source>
</reference>
<evidence type="ECO:0000313" key="10">
    <source>
        <dbReference type="Proteomes" id="UP000430670"/>
    </source>
</evidence>
<evidence type="ECO:0000256" key="2">
    <source>
        <dbReference type="ARBA" id="ARBA00008664"/>
    </source>
</evidence>
<protein>
    <recommendedName>
        <fullName evidence="3">phospholipase D</fullName>
        <ecNumber evidence="3">3.1.4.4</ecNumber>
    </recommendedName>
</protein>
<evidence type="ECO:0000313" key="9">
    <source>
        <dbReference type="EMBL" id="MTV50892.1"/>
    </source>
</evidence>
<keyword evidence="4" id="KW-0378">Hydrolase</keyword>
<name>A0A6I3SR86_HELMO</name>
<feature type="region of interest" description="Disordered" evidence="7">
    <location>
        <begin position="61"/>
        <end position="82"/>
    </location>
</feature>
<evidence type="ECO:0000256" key="5">
    <source>
        <dbReference type="ARBA" id="ARBA00022963"/>
    </source>
</evidence>
<evidence type="ECO:0000256" key="6">
    <source>
        <dbReference type="ARBA" id="ARBA00023098"/>
    </source>
</evidence>
<dbReference type="GO" id="GO:0016042">
    <property type="term" value="P:lipid catabolic process"/>
    <property type="evidence" value="ECO:0007669"/>
    <property type="project" value="UniProtKB-KW"/>
</dbReference>
<comment type="caution">
    <text evidence="9">The sequence shown here is derived from an EMBL/GenBank/DDBJ whole genome shotgun (WGS) entry which is preliminary data.</text>
</comment>
<evidence type="ECO:0000256" key="4">
    <source>
        <dbReference type="ARBA" id="ARBA00022801"/>
    </source>
</evidence>
<dbReference type="GO" id="GO:0016891">
    <property type="term" value="F:RNA endonuclease activity producing 5'-phosphomonoesters, hydrolytic mechanism"/>
    <property type="evidence" value="ECO:0007669"/>
    <property type="project" value="TreeGrafter"/>
</dbReference>
<organism evidence="9 10">
    <name type="scientific">Heliobacterium mobile</name>
    <name type="common">Heliobacillus mobilis</name>
    <dbReference type="NCBI Taxonomy" id="28064"/>
    <lineage>
        <taxon>Bacteria</taxon>
        <taxon>Bacillati</taxon>
        <taxon>Bacillota</taxon>
        <taxon>Clostridia</taxon>
        <taxon>Eubacteriales</taxon>
        <taxon>Heliobacteriaceae</taxon>
        <taxon>Heliobacterium</taxon>
    </lineage>
</organism>
<dbReference type="Pfam" id="PF13091">
    <property type="entry name" value="PLDc_2"/>
    <property type="match status" value="1"/>
</dbReference>
<dbReference type="AlphaFoldDB" id="A0A6I3SR86"/>
<feature type="compositionally biased region" description="Polar residues" evidence="7">
    <location>
        <begin position="61"/>
        <end position="79"/>
    </location>
</feature>
<dbReference type="EC" id="3.1.4.4" evidence="3"/>
<gene>
    <name evidence="9" type="ORF">GJ688_18390</name>
</gene>
<evidence type="ECO:0000256" key="3">
    <source>
        <dbReference type="ARBA" id="ARBA00012027"/>
    </source>
</evidence>
<dbReference type="PANTHER" id="PTHR43856">
    <property type="entry name" value="CARDIOLIPIN HYDROLASE"/>
    <property type="match status" value="1"/>
</dbReference>
<dbReference type="GO" id="GO:0004630">
    <property type="term" value="F:phospholipase D activity"/>
    <property type="evidence" value="ECO:0007669"/>
    <property type="project" value="UniProtKB-EC"/>
</dbReference>
<keyword evidence="6" id="KW-0443">Lipid metabolism</keyword>
<comment type="catalytic activity">
    <reaction evidence="1">
        <text>a 1,2-diacyl-sn-glycero-3-phosphocholine + H2O = a 1,2-diacyl-sn-glycero-3-phosphate + choline + H(+)</text>
        <dbReference type="Rhea" id="RHEA:14445"/>
        <dbReference type="ChEBI" id="CHEBI:15354"/>
        <dbReference type="ChEBI" id="CHEBI:15377"/>
        <dbReference type="ChEBI" id="CHEBI:15378"/>
        <dbReference type="ChEBI" id="CHEBI:57643"/>
        <dbReference type="ChEBI" id="CHEBI:58608"/>
        <dbReference type="EC" id="3.1.4.4"/>
    </reaction>
</comment>
<dbReference type="InterPro" id="IPR051406">
    <property type="entry name" value="PLD_domain"/>
</dbReference>
<dbReference type="EMBL" id="WNKU01000042">
    <property type="protein sequence ID" value="MTV50892.1"/>
    <property type="molecule type" value="Genomic_DNA"/>
</dbReference>
<comment type="similarity">
    <text evidence="2">Belongs to the phospholipase D family.</text>
</comment>
<sequence>MINYTRWKEMGLDASKPQNKMEIFGGLDVNKVPWLSVAIASAILMVSFSLPVNPGNLSMTESVNQNSTDLNRPSLATSTPNPPQVQLDWAFTRAGHHPENLLHATIASAETSLDLAAYVINHTEMAKTLIEAKKRGVKVRIITDRKEAQKKVQSDVLKSLKKAGIPIKINKHNGWMHLTAMIADGDIVATGSCDYSQASLSVNDDVLLAIKDPILAQAWKNRFELMWDDEENYQILQ</sequence>
<evidence type="ECO:0000256" key="1">
    <source>
        <dbReference type="ARBA" id="ARBA00000798"/>
    </source>
</evidence>
<dbReference type="InterPro" id="IPR025202">
    <property type="entry name" value="PLD-like_dom"/>
</dbReference>
<accession>A0A6I3SR86</accession>
<evidence type="ECO:0000259" key="8">
    <source>
        <dbReference type="Pfam" id="PF13091"/>
    </source>
</evidence>
<keyword evidence="10" id="KW-1185">Reference proteome</keyword>
<proteinExistence type="inferred from homology"/>
<dbReference type="Gene3D" id="3.30.870.10">
    <property type="entry name" value="Endonuclease Chain A"/>
    <property type="match status" value="1"/>
</dbReference>